<dbReference type="Proteomes" id="UP000014977">
    <property type="component" value="Unassembled WGS sequence"/>
</dbReference>
<dbReference type="GO" id="GO:0016491">
    <property type="term" value="F:oxidoreductase activity"/>
    <property type="evidence" value="ECO:0007669"/>
    <property type="project" value="UniProtKB-KW"/>
</dbReference>
<feature type="domain" description="Nitroreductase" evidence="3">
    <location>
        <begin position="9"/>
        <end position="158"/>
    </location>
</feature>
<dbReference type="OrthoDB" id="9798230at2"/>
<dbReference type="Gene3D" id="3.40.109.10">
    <property type="entry name" value="NADH Oxidase"/>
    <property type="match status" value="1"/>
</dbReference>
<dbReference type="STRING" id="897.B2D07_04560"/>
<dbReference type="PANTHER" id="PTHR43673:SF10">
    <property type="entry name" value="NADH DEHYDROGENASE_NAD(P)H NITROREDUCTASE XCC3605-RELATED"/>
    <property type="match status" value="1"/>
</dbReference>
<protein>
    <submittedName>
        <fullName evidence="4">Nitroreductase</fullName>
    </submittedName>
</protein>
<dbReference type="eggNOG" id="COG0778">
    <property type="taxonomic scope" value="Bacteria"/>
</dbReference>
<reference evidence="4 5" key="1">
    <citation type="journal article" date="2013" name="Genome Announc.">
        <title>Draft genome sequences for three mercury-methylating, sulfate-reducing bacteria.</title>
        <authorList>
            <person name="Brown S.D."/>
            <person name="Hurt R.A.Jr."/>
            <person name="Gilmour C.C."/>
            <person name="Elias D.A."/>
        </authorList>
    </citation>
    <scope>NUCLEOTIDE SEQUENCE [LARGE SCALE GENOMIC DNA]</scope>
    <source>
        <strain evidence="4 5">DSM 2059</strain>
    </source>
</reference>
<evidence type="ECO:0000313" key="4">
    <source>
        <dbReference type="EMBL" id="EPR38803.1"/>
    </source>
</evidence>
<sequence>MTDLMDAVVSRRSIRKYEDRPVPDEALNDILEAVRYAPSWTNCQCWDIVVVRDDAVKGRLQEAVAPKNPAVKAVGAAPVVLAVCGRKGVSGYYDGKASTKFGDWYLFDLGIATQTLCLAAHGKGLGTVVVGLMDHDRAAAVLNVPETHDLVVLIPMGYPAKRPSMPKRKERNEFVHWESF</sequence>
<dbReference type="SUPFAM" id="SSF55469">
    <property type="entry name" value="FMN-dependent nitroreductase-like"/>
    <property type="match status" value="1"/>
</dbReference>
<accession>S7V2F6</accession>
<evidence type="ECO:0000313" key="5">
    <source>
        <dbReference type="Proteomes" id="UP000014977"/>
    </source>
</evidence>
<evidence type="ECO:0000256" key="2">
    <source>
        <dbReference type="ARBA" id="ARBA00023002"/>
    </source>
</evidence>
<gene>
    <name evidence="4" type="ORF">dsmv_0213</name>
</gene>
<dbReference type="AlphaFoldDB" id="S7V2F6"/>
<dbReference type="InterPro" id="IPR000415">
    <property type="entry name" value="Nitroreductase-like"/>
</dbReference>
<dbReference type="RefSeq" id="WP_020876875.1">
    <property type="nucleotide sequence ID" value="NZ_ATHJ01000094.1"/>
</dbReference>
<dbReference type="EMBL" id="ATHJ01000094">
    <property type="protein sequence ID" value="EPR38803.1"/>
    <property type="molecule type" value="Genomic_DNA"/>
</dbReference>
<keyword evidence="5" id="KW-1185">Reference proteome</keyword>
<comment type="similarity">
    <text evidence="1">Belongs to the nitroreductase family.</text>
</comment>
<evidence type="ECO:0000256" key="1">
    <source>
        <dbReference type="ARBA" id="ARBA00007118"/>
    </source>
</evidence>
<dbReference type="Pfam" id="PF00881">
    <property type="entry name" value="Nitroreductase"/>
    <property type="match status" value="1"/>
</dbReference>
<organism evidence="4 5">
    <name type="scientific">Desulfococcus multivorans DSM 2059</name>
    <dbReference type="NCBI Taxonomy" id="1121405"/>
    <lineage>
        <taxon>Bacteria</taxon>
        <taxon>Pseudomonadati</taxon>
        <taxon>Thermodesulfobacteriota</taxon>
        <taxon>Desulfobacteria</taxon>
        <taxon>Desulfobacterales</taxon>
        <taxon>Desulfococcaceae</taxon>
        <taxon>Desulfococcus</taxon>
    </lineage>
</organism>
<proteinExistence type="inferred from homology"/>
<evidence type="ECO:0000259" key="3">
    <source>
        <dbReference type="Pfam" id="PF00881"/>
    </source>
</evidence>
<name>S7V2F6_DESML</name>
<keyword evidence="2" id="KW-0560">Oxidoreductase</keyword>
<dbReference type="InterPro" id="IPR029479">
    <property type="entry name" value="Nitroreductase"/>
</dbReference>
<dbReference type="PANTHER" id="PTHR43673">
    <property type="entry name" value="NAD(P)H NITROREDUCTASE YDGI-RELATED"/>
    <property type="match status" value="1"/>
</dbReference>
<comment type="caution">
    <text evidence="4">The sequence shown here is derived from an EMBL/GenBank/DDBJ whole genome shotgun (WGS) entry which is preliminary data.</text>
</comment>